<evidence type="ECO:0000256" key="1">
    <source>
        <dbReference type="ARBA" id="ARBA00022723"/>
    </source>
</evidence>
<dbReference type="CDD" id="cd00202">
    <property type="entry name" value="ZnF_GATA"/>
    <property type="match status" value="1"/>
</dbReference>
<dbReference type="Gene3D" id="3.30.450.20">
    <property type="entry name" value="PAS domain"/>
    <property type="match status" value="1"/>
</dbReference>
<dbReference type="PROSITE" id="PS00344">
    <property type="entry name" value="GATA_ZN_FINGER_1"/>
    <property type="match status" value="1"/>
</dbReference>
<protein>
    <submittedName>
        <fullName evidence="8">White collar 2 type of transcription factor</fullName>
    </submittedName>
</protein>
<keyword evidence="2 4" id="KW-0863">Zinc-finger</keyword>
<dbReference type="NCBIfam" id="TIGR00229">
    <property type="entry name" value="sensory_box"/>
    <property type="match status" value="1"/>
</dbReference>
<dbReference type="InterPro" id="IPR013088">
    <property type="entry name" value="Znf_NHR/GATA"/>
</dbReference>
<dbReference type="InterPro" id="IPR000679">
    <property type="entry name" value="Znf_GATA"/>
</dbReference>
<dbReference type="PROSITE" id="PS50114">
    <property type="entry name" value="GATA_ZN_FINGER_2"/>
    <property type="match status" value="1"/>
</dbReference>
<feature type="region of interest" description="Disordered" evidence="5">
    <location>
        <begin position="459"/>
        <end position="504"/>
    </location>
</feature>
<dbReference type="GO" id="GO:0043565">
    <property type="term" value="F:sequence-specific DNA binding"/>
    <property type="evidence" value="ECO:0007669"/>
    <property type="project" value="InterPro"/>
</dbReference>
<dbReference type="SMART" id="SM00401">
    <property type="entry name" value="ZnF_GATA"/>
    <property type="match status" value="1"/>
</dbReference>
<dbReference type="EMBL" id="JAJGCB010000005">
    <property type="protein sequence ID" value="KAJ8992471.1"/>
    <property type="molecule type" value="Genomic_DNA"/>
</dbReference>
<evidence type="ECO:0000256" key="2">
    <source>
        <dbReference type="ARBA" id="ARBA00022771"/>
    </source>
</evidence>
<evidence type="ECO:0000313" key="9">
    <source>
        <dbReference type="Proteomes" id="UP001161757"/>
    </source>
</evidence>
<evidence type="ECO:0000256" key="5">
    <source>
        <dbReference type="SAM" id="MobiDB-lite"/>
    </source>
</evidence>
<dbReference type="GO" id="GO:0008270">
    <property type="term" value="F:zinc ion binding"/>
    <property type="evidence" value="ECO:0007669"/>
    <property type="project" value="UniProtKB-KW"/>
</dbReference>
<name>A0AAN6EY32_EXODE</name>
<proteinExistence type="predicted"/>
<dbReference type="InterPro" id="IPR000014">
    <property type="entry name" value="PAS"/>
</dbReference>
<dbReference type="InterPro" id="IPR013655">
    <property type="entry name" value="PAS_fold_3"/>
</dbReference>
<sequence length="504" mass="54666">MGSYQPDPTAVMGAAFDYQQGMLDPALVSNGADMTLFPDGLSLDLCAIPPTTFDELNLVPHNLAGENSGKIDSPDNNMPANNAGAGPLPAGLAVPSAHNAGSTLTEFTKRRNWSQRVIEELKDLMYILTPDGRLMYVSPSVKTLTGYDAAEVVGKSISDFLHPDDSNLFIQEFNESIATGNTLRLFHRFRTAEQKFRIFECHGHPHLTHEVGQSEFPGFPVSPAGICRGFFMMARPYPTRNSELLDSFLEHKIENVRLQARIAALKREEADEADAPQEHYHKQAATASSRTPSISADMTPASPSVTSKQDLLDYNSMPPPAKPTVSNIALTREALDEAQAFARPDSIRDKMARYEGSSHVDSIEMMTGLRYREGERSHGISTGGTSPALIRGDAGIQIPLEKAESRYSYSDKRQKKVKSADEYVCTDCGTLDSPEWRKGPNGPKTLCNACGLRWAKKEKKRTGASANVETASNVANVSTNGANAAPTPAPSGSTPIKESSSTES</sequence>
<dbReference type="Proteomes" id="UP001161757">
    <property type="component" value="Unassembled WGS sequence"/>
</dbReference>
<feature type="compositionally biased region" description="Polar residues" evidence="5">
    <location>
        <begin position="464"/>
        <end position="477"/>
    </location>
</feature>
<dbReference type="Pfam" id="PF00320">
    <property type="entry name" value="GATA"/>
    <property type="match status" value="1"/>
</dbReference>
<keyword evidence="1" id="KW-0479">Metal-binding</keyword>
<evidence type="ECO:0000256" key="3">
    <source>
        <dbReference type="ARBA" id="ARBA00022833"/>
    </source>
</evidence>
<dbReference type="SUPFAM" id="SSF55785">
    <property type="entry name" value="PYP-like sensor domain (PAS domain)"/>
    <property type="match status" value="1"/>
</dbReference>
<feature type="compositionally biased region" description="Low complexity" evidence="5">
    <location>
        <begin position="478"/>
        <end position="495"/>
    </location>
</feature>
<dbReference type="PANTHER" id="PTHR45658">
    <property type="entry name" value="GATA TRANSCRIPTION FACTOR"/>
    <property type="match status" value="1"/>
</dbReference>
<reference evidence="8" key="1">
    <citation type="submission" date="2023-01" db="EMBL/GenBank/DDBJ databases">
        <title>Exophiala dermititidis isolated from Cystic Fibrosis Patient.</title>
        <authorList>
            <person name="Kurbessoian T."/>
            <person name="Crocker A."/>
            <person name="Murante D."/>
            <person name="Hogan D.A."/>
            <person name="Stajich J.E."/>
        </authorList>
    </citation>
    <scope>NUCLEOTIDE SEQUENCE</scope>
    <source>
        <strain evidence="8">Ex8</strain>
    </source>
</reference>
<dbReference type="GO" id="GO:0006355">
    <property type="term" value="P:regulation of DNA-templated transcription"/>
    <property type="evidence" value="ECO:0007669"/>
    <property type="project" value="InterPro"/>
</dbReference>
<evidence type="ECO:0000256" key="4">
    <source>
        <dbReference type="PROSITE-ProRule" id="PRU00094"/>
    </source>
</evidence>
<dbReference type="InterPro" id="IPR051140">
    <property type="entry name" value="GATA_TF"/>
</dbReference>
<comment type="caution">
    <text evidence="8">The sequence shown here is derived from an EMBL/GenBank/DDBJ whole genome shotgun (WGS) entry which is preliminary data.</text>
</comment>
<dbReference type="PROSITE" id="PS50112">
    <property type="entry name" value="PAS"/>
    <property type="match status" value="1"/>
</dbReference>
<feature type="domain" description="GATA-type" evidence="7">
    <location>
        <begin position="419"/>
        <end position="452"/>
    </location>
</feature>
<evidence type="ECO:0000259" key="6">
    <source>
        <dbReference type="PROSITE" id="PS50112"/>
    </source>
</evidence>
<keyword evidence="3" id="KW-0862">Zinc</keyword>
<feature type="domain" description="PAS" evidence="6">
    <location>
        <begin position="110"/>
        <end position="180"/>
    </location>
</feature>
<accession>A0AAN6EY32</accession>
<dbReference type="SMART" id="SM00091">
    <property type="entry name" value="PAS"/>
    <property type="match status" value="1"/>
</dbReference>
<dbReference type="Pfam" id="PF08447">
    <property type="entry name" value="PAS_3"/>
    <property type="match status" value="1"/>
</dbReference>
<evidence type="ECO:0000313" key="8">
    <source>
        <dbReference type="EMBL" id="KAJ8992471.1"/>
    </source>
</evidence>
<evidence type="ECO:0000259" key="7">
    <source>
        <dbReference type="PROSITE" id="PS50114"/>
    </source>
</evidence>
<feature type="compositionally biased region" description="Polar residues" evidence="5">
    <location>
        <begin position="285"/>
        <end position="307"/>
    </location>
</feature>
<organism evidence="8 9">
    <name type="scientific">Exophiala dermatitidis</name>
    <name type="common">Black yeast-like fungus</name>
    <name type="synonym">Wangiella dermatitidis</name>
    <dbReference type="NCBI Taxonomy" id="5970"/>
    <lineage>
        <taxon>Eukaryota</taxon>
        <taxon>Fungi</taxon>
        <taxon>Dikarya</taxon>
        <taxon>Ascomycota</taxon>
        <taxon>Pezizomycotina</taxon>
        <taxon>Eurotiomycetes</taxon>
        <taxon>Chaetothyriomycetidae</taxon>
        <taxon>Chaetothyriales</taxon>
        <taxon>Herpotrichiellaceae</taxon>
        <taxon>Exophiala</taxon>
    </lineage>
</organism>
<dbReference type="AlphaFoldDB" id="A0AAN6EY32"/>
<dbReference type="InterPro" id="IPR035965">
    <property type="entry name" value="PAS-like_dom_sf"/>
</dbReference>
<feature type="region of interest" description="Disordered" evidence="5">
    <location>
        <begin position="269"/>
        <end position="307"/>
    </location>
</feature>
<gene>
    <name evidence="8" type="primary">wc2</name>
    <name evidence="8" type="ORF">HRR80_003573</name>
</gene>
<dbReference type="Gene3D" id="3.30.50.10">
    <property type="entry name" value="Erythroid Transcription Factor GATA-1, subunit A"/>
    <property type="match status" value="1"/>
</dbReference>
<dbReference type="CDD" id="cd00130">
    <property type="entry name" value="PAS"/>
    <property type="match status" value="1"/>
</dbReference>
<dbReference type="SUPFAM" id="SSF57716">
    <property type="entry name" value="Glucocorticoid receptor-like (DNA-binding domain)"/>
    <property type="match status" value="1"/>
</dbReference>